<keyword evidence="1" id="KW-1133">Transmembrane helix</keyword>
<feature type="transmembrane region" description="Helical" evidence="1">
    <location>
        <begin position="80"/>
        <end position="99"/>
    </location>
</feature>
<evidence type="ECO:0000256" key="1">
    <source>
        <dbReference type="SAM" id="Phobius"/>
    </source>
</evidence>
<feature type="transmembrane region" description="Helical" evidence="1">
    <location>
        <begin position="111"/>
        <end position="133"/>
    </location>
</feature>
<evidence type="ECO:0000313" key="2">
    <source>
        <dbReference type="EMBL" id="SDM15056.1"/>
    </source>
</evidence>
<keyword evidence="1" id="KW-0472">Membrane</keyword>
<accession>A0A1G9QVL3</accession>
<keyword evidence="1" id="KW-0812">Transmembrane</keyword>
<dbReference type="AlphaFoldDB" id="A0A1G9QVL3"/>
<dbReference type="EMBL" id="FNHF01000002">
    <property type="protein sequence ID" value="SDM15056.1"/>
    <property type="molecule type" value="Genomic_DNA"/>
</dbReference>
<evidence type="ECO:0000313" key="3">
    <source>
        <dbReference type="Proteomes" id="UP000182347"/>
    </source>
</evidence>
<gene>
    <name evidence="2" type="ORF">SAMN05216244_1689</name>
</gene>
<feature type="transmembrane region" description="Helical" evidence="1">
    <location>
        <begin position="176"/>
        <end position="197"/>
    </location>
</feature>
<organism evidence="2 3">
    <name type="scientific">Sediminibacillus halophilus</name>
    <dbReference type="NCBI Taxonomy" id="482461"/>
    <lineage>
        <taxon>Bacteria</taxon>
        <taxon>Bacillati</taxon>
        <taxon>Bacillota</taxon>
        <taxon>Bacilli</taxon>
        <taxon>Bacillales</taxon>
        <taxon>Bacillaceae</taxon>
        <taxon>Sediminibacillus</taxon>
    </lineage>
</organism>
<dbReference type="RefSeq" id="WP_074598416.1">
    <property type="nucleotide sequence ID" value="NZ_FNHF01000002.1"/>
</dbReference>
<feature type="transmembrane region" description="Helical" evidence="1">
    <location>
        <begin position="139"/>
        <end position="164"/>
    </location>
</feature>
<protein>
    <submittedName>
        <fullName evidence="2">Uncharacterized protein</fullName>
    </submittedName>
</protein>
<feature type="transmembrane region" description="Helical" evidence="1">
    <location>
        <begin position="53"/>
        <end position="74"/>
    </location>
</feature>
<dbReference type="Proteomes" id="UP000182347">
    <property type="component" value="Unassembled WGS sequence"/>
</dbReference>
<reference evidence="3" key="1">
    <citation type="submission" date="2016-10" db="EMBL/GenBank/DDBJ databases">
        <authorList>
            <person name="Varghese N."/>
            <person name="Submissions S."/>
        </authorList>
    </citation>
    <scope>NUCLEOTIDE SEQUENCE [LARGE SCALE GENOMIC DNA]</scope>
    <source>
        <strain evidence="3">CGMCC 1.6199</strain>
    </source>
</reference>
<name>A0A1G9QVL3_9BACI</name>
<dbReference type="STRING" id="482461.SAMN05216244_1689"/>
<keyword evidence="3" id="KW-1185">Reference proteome</keyword>
<proteinExistence type="predicted"/>
<sequence length="201" mass="22739">MARGFSCILLGLQEFPSFLSYFKAKVDKGLERSKVMKNERIKKKEKDPIEEKLNGYALGLALLLVSGFLYFYPMFLGNKLVSNVVGALIGVFGLLGLFMELEKSDKKFKSAYNYINVGIVTSFIIAVLLFVFSNLLVNIIVLLLSLFALYTFLLGFLYVAYIIISEGGIKYSIKKIPMFILNFLIFILTVLQLLKILNILE</sequence>